<dbReference type="RefSeq" id="WP_156621563.1">
    <property type="nucleotide sequence ID" value="NZ_CACRUB010000031.1"/>
</dbReference>
<proteinExistence type="predicted"/>
<evidence type="ECO:0000313" key="1">
    <source>
        <dbReference type="EMBL" id="VYU29207.1"/>
    </source>
</evidence>
<sequence length="365" mass="41831">MITCKSDRMLEFLWFVGYCIEFPSQLAVRIGGHPEWNRHVMYRAIELGYVVVNRCTYRGRILRSLRLTSEGIDYIAIADPNSLTYIYAKRDQMPAGHLSAEKIMRYHALAYALVMAYNSGAAILPDAKPSLLFKDQSHSKTPGDYSGIYFYSAWEIRQSIQEYDPESVAKTSRILGVIVRGKECYCLYFTGHSRMYWMQGIEENTCGAIQTLLEARGFPQQTLSQVIIGSNMSVARKIARHPGGKGRRRYFVVSDYFEHCYFLVNSLLGDHLLKMIVDPEEKHRMDIEILSNYRQPETQTREYDAVTKDGRRPVTLNYQCDLLALLNMDLAPYGFKESPILICLDYQTDAIQSILGPMVEVRSVS</sequence>
<protein>
    <submittedName>
        <fullName evidence="1">Uncharacterized protein</fullName>
    </submittedName>
</protein>
<dbReference type="EMBL" id="CACRUB010000031">
    <property type="protein sequence ID" value="VYU29207.1"/>
    <property type="molecule type" value="Genomic_DNA"/>
</dbReference>
<name>A0A6N3DU61_FLAPL</name>
<dbReference type="AlphaFoldDB" id="A0A6N3DU61"/>
<accession>A0A6N3DU61</accession>
<organism evidence="1">
    <name type="scientific">Flavonifractor plautii</name>
    <name type="common">Fusobacterium plautii</name>
    <dbReference type="NCBI Taxonomy" id="292800"/>
    <lineage>
        <taxon>Bacteria</taxon>
        <taxon>Bacillati</taxon>
        <taxon>Bacillota</taxon>
        <taxon>Clostridia</taxon>
        <taxon>Eubacteriales</taxon>
        <taxon>Oscillospiraceae</taxon>
        <taxon>Flavonifractor</taxon>
    </lineage>
</organism>
<gene>
    <name evidence="1" type="ORF">FPLFYP42_01834</name>
</gene>
<reference evidence="1" key="1">
    <citation type="submission" date="2019-11" db="EMBL/GenBank/DDBJ databases">
        <authorList>
            <person name="Feng L."/>
        </authorList>
    </citation>
    <scope>NUCLEOTIDE SEQUENCE</scope>
    <source>
        <strain evidence="1">FplautiiLFYP42</strain>
    </source>
</reference>